<evidence type="ECO:0000313" key="2">
    <source>
        <dbReference type="EMBL" id="CAL1355922.1"/>
    </source>
</evidence>
<sequence length="192" mass="21451">MKFPEKTIILKLRDFLLGAISIIVPFIRSGDAVTTEANDVAELRRLRRRLRMASNSGGRDGAERASPDLELHSPVYPPQNFSRHPSLLHTNSTHPSPSVVKPSRRAGNEGFTLPKAEYVCTRSSNHGSRSPSKSRWRNSRRRRAIATSWNRSGRFSPILRISTAFPNIGKSQRLKFVVTDEYLGGEGSSLGR</sequence>
<dbReference type="AlphaFoldDB" id="A0AAV2CJ15"/>
<keyword evidence="3" id="KW-1185">Reference proteome</keyword>
<feature type="region of interest" description="Disordered" evidence="1">
    <location>
        <begin position="53"/>
        <end position="72"/>
    </location>
</feature>
<feature type="compositionally biased region" description="Basic residues" evidence="1">
    <location>
        <begin position="132"/>
        <end position="141"/>
    </location>
</feature>
<reference evidence="2 3" key="1">
    <citation type="submission" date="2024-04" db="EMBL/GenBank/DDBJ databases">
        <authorList>
            <person name="Fracassetti M."/>
        </authorList>
    </citation>
    <scope>NUCLEOTIDE SEQUENCE [LARGE SCALE GENOMIC DNA]</scope>
</reference>
<name>A0AAV2CJ15_9ROSI</name>
<accession>A0AAV2CJ15</accession>
<protein>
    <submittedName>
        <fullName evidence="2">Uncharacterized protein</fullName>
    </submittedName>
</protein>
<proteinExistence type="predicted"/>
<feature type="compositionally biased region" description="Basic and acidic residues" evidence="1">
    <location>
        <begin position="60"/>
        <end position="71"/>
    </location>
</feature>
<feature type="compositionally biased region" description="Polar residues" evidence="1">
    <location>
        <begin position="84"/>
        <end position="96"/>
    </location>
</feature>
<evidence type="ECO:0000256" key="1">
    <source>
        <dbReference type="SAM" id="MobiDB-lite"/>
    </source>
</evidence>
<organism evidence="2 3">
    <name type="scientific">Linum trigynum</name>
    <dbReference type="NCBI Taxonomy" id="586398"/>
    <lineage>
        <taxon>Eukaryota</taxon>
        <taxon>Viridiplantae</taxon>
        <taxon>Streptophyta</taxon>
        <taxon>Embryophyta</taxon>
        <taxon>Tracheophyta</taxon>
        <taxon>Spermatophyta</taxon>
        <taxon>Magnoliopsida</taxon>
        <taxon>eudicotyledons</taxon>
        <taxon>Gunneridae</taxon>
        <taxon>Pentapetalae</taxon>
        <taxon>rosids</taxon>
        <taxon>fabids</taxon>
        <taxon>Malpighiales</taxon>
        <taxon>Linaceae</taxon>
        <taxon>Linum</taxon>
    </lineage>
</organism>
<feature type="region of interest" description="Disordered" evidence="1">
    <location>
        <begin position="84"/>
        <end position="141"/>
    </location>
</feature>
<gene>
    <name evidence="2" type="ORF">LTRI10_LOCUS3653</name>
</gene>
<evidence type="ECO:0000313" key="3">
    <source>
        <dbReference type="Proteomes" id="UP001497516"/>
    </source>
</evidence>
<dbReference type="EMBL" id="OZ034813">
    <property type="protein sequence ID" value="CAL1355922.1"/>
    <property type="molecule type" value="Genomic_DNA"/>
</dbReference>
<dbReference type="Proteomes" id="UP001497516">
    <property type="component" value="Chromosome 1"/>
</dbReference>